<feature type="compositionally biased region" description="Low complexity" evidence="6">
    <location>
        <begin position="140"/>
        <end position="155"/>
    </location>
</feature>
<feature type="compositionally biased region" description="Polar residues" evidence="6">
    <location>
        <begin position="352"/>
        <end position="382"/>
    </location>
</feature>
<feature type="region of interest" description="Disordered" evidence="6">
    <location>
        <begin position="69"/>
        <end position="90"/>
    </location>
</feature>
<dbReference type="InterPro" id="IPR051098">
    <property type="entry name" value="NeuroDiff_E-box_TFs"/>
</dbReference>
<evidence type="ECO:0000256" key="3">
    <source>
        <dbReference type="ARBA" id="ARBA00023125"/>
    </source>
</evidence>
<accession>Q1HTM7</accession>
<feature type="region of interest" description="Disordered" evidence="6">
    <location>
        <begin position="269"/>
        <end position="310"/>
    </location>
</feature>
<feature type="compositionally biased region" description="Polar residues" evidence="6">
    <location>
        <begin position="290"/>
        <end position="304"/>
    </location>
</feature>
<feature type="compositionally biased region" description="Low complexity" evidence="6">
    <location>
        <begin position="455"/>
        <end position="476"/>
    </location>
</feature>
<dbReference type="GO" id="GO:0000981">
    <property type="term" value="F:DNA-binding transcription factor activity, RNA polymerase II-specific"/>
    <property type="evidence" value="ECO:0007669"/>
    <property type="project" value="TreeGrafter"/>
</dbReference>
<dbReference type="AlphaFoldDB" id="Q1HTM7"/>
<proteinExistence type="evidence at transcript level"/>
<dbReference type="GO" id="GO:0005667">
    <property type="term" value="C:transcription regulator complex"/>
    <property type="evidence" value="ECO:0007669"/>
    <property type="project" value="TreeGrafter"/>
</dbReference>
<dbReference type="GO" id="GO:0046983">
    <property type="term" value="F:protein dimerization activity"/>
    <property type="evidence" value="ECO:0007669"/>
    <property type="project" value="InterPro"/>
</dbReference>
<comment type="subcellular location">
    <subcellularLocation>
        <location evidence="1">Nucleus</location>
    </subcellularLocation>
</comment>
<feature type="compositionally biased region" description="Polar residues" evidence="6">
    <location>
        <begin position="417"/>
        <end position="430"/>
    </location>
</feature>
<name>Q1HTM7_NARAN</name>
<evidence type="ECO:0000256" key="6">
    <source>
        <dbReference type="SAM" id="MobiDB-lite"/>
    </source>
</evidence>
<sequence length="570" mass="60568">TSDDEPLHLYEVFQNCFNKITNRQPDKSSYPMPYSTMQADNGMSQAYPNSFSGATESSLTPDSPYFPFSNGAQRRAFPHGASANKRKRDVVESENMNLPWYGSEEFGQDSPRYTSPKPGLYGESYFVGGEGAHNANDPWSSSNNLPSSSYSYSSSMMGTGSHLTQPSAAYPSMHLPHDTMGYHTMSPNHDPSMMATSLPPMSSFRGTGTPGLQPTAAITHSSSSPLYANANPSPTISTAESLISRQDQSASQTGDALSKAIASMYSADHTSSSFSSNPSTPVSSPPPISGRTQWTSHGPSQTGPASPHLVDGRLRSLQQTHIEERLDDAINVLRNHAEGASLHSLPGAPSSAVGTSGTSLPVHSGTPHSNGLIGTSISSSFPASAGMSPIEAHLPSPHGISDSRLRNRESGGVPTASGLSGQSDQHTDSNGGLKVDRLSEKRKEPDGSKSPPPGATSSVPSSGPGSVPSGAPNSVSTTTSSHHKGAKRARSSSPLLHGDEDESPEPKAEREKERRQANNARERIRVRDINEAFKELGRMCMVHLKTDKAQTKLNILHQAVEVITSLEQQV</sequence>
<dbReference type="InterPro" id="IPR011598">
    <property type="entry name" value="bHLH_dom"/>
</dbReference>
<evidence type="ECO:0000256" key="2">
    <source>
        <dbReference type="ARBA" id="ARBA00023015"/>
    </source>
</evidence>
<dbReference type="FunFam" id="4.10.280.10:FF:000001">
    <property type="entry name" value="Putative transcription factor 12"/>
    <property type="match status" value="1"/>
</dbReference>
<organism evidence="8">
    <name type="scientific">Narceus annularis</name>
    <name type="common">Millipede</name>
    <dbReference type="NCBI Taxonomy" id="174156"/>
    <lineage>
        <taxon>Eukaryota</taxon>
        <taxon>Metazoa</taxon>
        <taxon>Ecdysozoa</taxon>
        <taxon>Arthropoda</taxon>
        <taxon>Myriapoda</taxon>
        <taxon>Diplopoda</taxon>
        <taxon>Helminthomorpha</taxon>
        <taxon>Spirobolidae</taxon>
        <taxon>Narceus</taxon>
    </lineage>
</organism>
<evidence type="ECO:0000259" key="7">
    <source>
        <dbReference type="PROSITE" id="PS50888"/>
    </source>
</evidence>
<feature type="domain" description="BHLH" evidence="7">
    <location>
        <begin position="513"/>
        <end position="566"/>
    </location>
</feature>
<dbReference type="GO" id="GO:0000785">
    <property type="term" value="C:chromatin"/>
    <property type="evidence" value="ECO:0007669"/>
    <property type="project" value="TreeGrafter"/>
</dbReference>
<keyword evidence="5" id="KW-0539">Nucleus</keyword>
<dbReference type="PANTHER" id="PTHR11793">
    <property type="entry name" value="BASIC HELIX-LOOP-HELIX TRANSCRIPTION FACTOR"/>
    <property type="match status" value="1"/>
</dbReference>
<reference evidence="8" key="1">
    <citation type="journal article" date="2006" name="Dev. Genes Evol.">
        <title>The expression pattern of genes involved in early neurogenesis suggests distinct and conserved functions in the diplopod Glomeris marginata.</title>
        <authorList>
            <person name="Pioro H.L."/>
            <person name="Stollewerk A."/>
        </authorList>
    </citation>
    <scope>NUCLEOTIDE SEQUENCE</scope>
</reference>
<dbReference type="EMBL" id="DQ408600">
    <property type="protein sequence ID" value="ABF21059.1"/>
    <property type="molecule type" value="mRNA"/>
</dbReference>
<dbReference type="SMART" id="SM00353">
    <property type="entry name" value="HLH"/>
    <property type="match status" value="1"/>
</dbReference>
<dbReference type="GO" id="GO:0000978">
    <property type="term" value="F:RNA polymerase II cis-regulatory region sequence-specific DNA binding"/>
    <property type="evidence" value="ECO:0007669"/>
    <property type="project" value="TreeGrafter"/>
</dbReference>
<keyword evidence="2" id="KW-0805">Transcription regulation</keyword>
<feature type="non-terminal residue" evidence="8">
    <location>
        <position position="1"/>
    </location>
</feature>
<reference evidence="8" key="2">
    <citation type="submission" date="2006-02" db="EMBL/GenBank/DDBJ databases">
        <authorList>
            <person name="Dove H.L."/>
            <person name="Stollewerk A."/>
        </authorList>
    </citation>
    <scope>NUCLEOTIDE SEQUENCE</scope>
</reference>
<dbReference type="PROSITE" id="PS50888">
    <property type="entry name" value="BHLH"/>
    <property type="match status" value="1"/>
</dbReference>
<evidence type="ECO:0000256" key="5">
    <source>
        <dbReference type="ARBA" id="ARBA00023242"/>
    </source>
</evidence>
<feature type="region of interest" description="Disordered" evidence="6">
    <location>
        <begin position="206"/>
        <end position="234"/>
    </location>
</feature>
<feature type="compositionally biased region" description="Basic residues" evidence="6">
    <location>
        <begin position="481"/>
        <end position="490"/>
    </location>
</feature>
<protein>
    <submittedName>
        <fullName evidence="8">Daughterless</fullName>
    </submittedName>
</protein>
<dbReference type="Pfam" id="PF00010">
    <property type="entry name" value="HLH"/>
    <property type="match status" value="1"/>
</dbReference>
<feature type="compositionally biased region" description="Basic and acidic residues" evidence="6">
    <location>
        <begin position="434"/>
        <end position="447"/>
    </location>
</feature>
<feature type="compositionally biased region" description="Basic and acidic residues" evidence="6">
    <location>
        <begin position="504"/>
        <end position="522"/>
    </location>
</feature>
<feature type="region of interest" description="Disordered" evidence="6">
    <location>
        <begin position="134"/>
        <end position="163"/>
    </location>
</feature>
<feature type="non-terminal residue" evidence="8">
    <location>
        <position position="570"/>
    </location>
</feature>
<feature type="compositionally biased region" description="Low complexity" evidence="6">
    <location>
        <begin position="271"/>
        <end position="282"/>
    </location>
</feature>
<feature type="region of interest" description="Disordered" evidence="6">
    <location>
        <begin position="341"/>
        <end position="522"/>
    </location>
</feature>
<dbReference type="PANTHER" id="PTHR11793:SF13">
    <property type="entry name" value="PROTEIN DAUGHTERLESS"/>
    <property type="match status" value="1"/>
</dbReference>
<dbReference type="GO" id="GO:0005634">
    <property type="term" value="C:nucleus"/>
    <property type="evidence" value="ECO:0007669"/>
    <property type="project" value="UniProtKB-SubCell"/>
</dbReference>
<dbReference type="Gene3D" id="4.10.280.10">
    <property type="entry name" value="Helix-loop-helix DNA-binding domain"/>
    <property type="match status" value="1"/>
</dbReference>
<evidence type="ECO:0000313" key="8">
    <source>
        <dbReference type="EMBL" id="ABF21059.1"/>
    </source>
</evidence>
<evidence type="ECO:0000256" key="4">
    <source>
        <dbReference type="ARBA" id="ARBA00023163"/>
    </source>
</evidence>
<dbReference type="CDD" id="cd18943">
    <property type="entry name" value="bHLH_E-protein_E47-like"/>
    <property type="match status" value="1"/>
</dbReference>
<dbReference type="InterPro" id="IPR036638">
    <property type="entry name" value="HLH_DNA-bd_sf"/>
</dbReference>
<keyword evidence="3" id="KW-0238">DNA-binding</keyword>
<evidence type="ECO:0000256" key="1">
    <source>
        <dbReference type="ARBA" id="ARBA00004123"/>
    </source>
</evidence>
<dbReference type="SUPFAM" id="SSF47459">
    <property type="entry name" value="HLH, helix-loop-helix DNA-binding domain"/>
    <property type="match status" value="1"/>
</dbReference>
<keyword evidence="4" id="KW-0804">Transcription</keyword>